<name>A0ABQ5TQH7_9BACI</name>
<protein>
    <recommendedName>
        <fullName evidence="3">Transposase</fullName>
    </recommendedName>
</protein>
<keyword evidence="2" id="KW-1185">Reference proteome</keyword>
<proteinExistence type="predicted"/>
<evidence type="ECO:0008006" key="3">
    <source>
        <dbReference type="Google" id="ProtNLM"/>
    </source>
</evidence>
<dbReference type="Proteomes" id="UP001275436">
    <property type="component" value="Unassembled WGS sequence"/>
</dbReference>
<reference evidence="1 2" key="1">
    <citation type="submission" date="2023-02" db="EMBL/GenBank/DDBJ databases">
        <title>Oceanobacillus kimchii IFOP_LL358 isolated form Alexandrium catenella lab strain.</title>
        <authorList>
            <person name="Gajardo G."/>
            <person name="Ueki S."/>
            <person name="Maruyama F."/>
        </authorList>
    </citation>
    <scope>NUCLEOTIDE SEQUENCE [LARGE SCALE GENOMIC DNA]</scope>
    <source>
        <strain evidence="1 2">IFOP_LL358</strain>
    </source>
</reference>
<comment type="caution">
    <text evidence="1">The sequence shown here is derived from an EMBL/GenBank/DDBJ whole genome shotgun (WGS) entry which is preliminary data.</text>
</comment>
<dbReference type="EMBL" id="BSKO01000002">
    <property type="protein sequence ID" value="GLO68482.1"/>
    <property type="molecule type" value="Genomic_DNA"/>
</dbReference>
<evidence type="ECO:0000313" key="1">
    <source>
        <dbReference type="EMBL" id="GLO68482.1"/>
    </source>
</evidence>
<gene>
    <name evidence="1" type="ORF">MACH08_42660</name>
</gene>
<accession>A0ABQ5TQH7</accession>
<evidence type="ECO:0000313" key="2">
    <source>
        <dbReference type="Proteomes" id="UP001275436"/>
    </source>
</evidence>
<organism evidence="1 2">
    <name type="scientific">Oceanobacillus kimchii</name>
    <dbReference type="NCBI Taxonomy" id="746691"/>
    <lineage>
        <taxon>Bacteria</taxon>
        <taxon>Bacillati</taxon>
        <taxon>Bacillota</taxon>
        <taxon>Bacilli</taxon>
        <taxon>Bacillales</taxon>
        <taxon>Bacillaceae</taxon>
        <taxon>Oceanobacillus</taxon>
    </lineage>
</organism>
<dbReference type="RefSeq" id="WP_317958700.1">
    <property type="nucleotide sequence ID" value="NZ_BSKO01000002.1"/>
</dbReference>
<sequence>MRIQIQEKGDVPLSKNILYTQLISMYDGKKLSIKTRVLIDTVVKDITEWIFELIKLFINGPSARG</sequence>